<proteinExistence type="predicted"/>
<reference evidence="1" key="1">
    <citation type="submission" date="2020-10" db="EMBL/GenBank/DDBJ databases">
        <title>Bacterium isolated from coastal waters sediment.</title>
        <authorList>
            <person name="Chen R.-J."/>
            <person name="Lu D.-C."/>
            <person name="Zhu K.-L."/>
            <person name="Du Z.-J."/>
        </authorList>
    </citation>
    <scope>NUCLEOTIDE SEQUENCE</scope>
    <source>
        <strain evidence="1">N1Y112</strain>
    </source>
</reference>
<dbReference type="AlphaFoldDB" id="A0A8J7JXT7"/>
<sequence length="158" mass="17818">MPLLINREPVENDSWTLVDEDTLQQSGDIIVPLALYQENQDSLSNREGHLAVQVSGDDNIDTVLENPNQFPLIAVFFPAVRDGRGFSIARLLKRAGFTGQIRATGDVSHDRLDFMTRCGFDALEIPADRYSEEVHNAFSEFSVRYQGAEDDSRPVYRQ</sequence>
<dbReference type="InterPro" id="IPR008318">
    <property type="entry name" value="UCP030820"/>
</dbReference>
<evidence type="ECO:0000313" key="1">
    <source>
        <dbReference type="EMBL" id="MBE9396648.1"/>
    </source>
</evidence>
<gene>
    <name evidence="1" type="ORF">IOQ59_05165</name>
</gene>
<dbReference type="EMBL" id="JADEYS010000004">
    <property type="protein sequence ID" value="MBE9396648.1"/>
    <property type="molecule type" value="Genomic_DNA"/>
</dbReference>
<keyword evidence="2" id="KW-1185">Reference proteome</keyword>
<dbReference type="PIRSF" id="PIRSF030820">
    <property type="entry name" value="UCP030820"/>
    <property type="match status" value="1"/>
</dbReference>
<dbReference type="Proteomes" id="UP000640333">
    <property type="component" value="Unassembled WGS sequence"/>
</dbReference>
<dbReference type="Pfam" id="PF06073">
    <property type="entry name" value="DUF934"/>
    <property type="match status" value="1"/>
</dbReference>
<protein>
    <submittedName>
        <fullName evidence="1">DUF934 domain-containing protein</fullName>
    </submittedName>
</protein>
<name>A0A8J7JXT7_9GAMM</name>
<organism evidence="1 2">
    <name type="scientific">Pontibacterium sinense</name>
    <dbReference type="NCBI Taxonomy" id="2781979"/>
    <lineage>
        <taxon>Bacteria</taxon>
        <taxon>Pseudomonadati</taxon>
        <taxon>Pseudomonadota</taxon>
        <taxon>Gammaproteobacteria</taxon>
        <taxon>Oceanospirillales</taxon>
        <taxon>Oceanospirillaceae</taxon>
        <taxon>Pontibacterium</taxon>
    </lineage>
</organism>
<dbReference type="RefSeq" id="WP_193952206.1">
    <property type="nucleotide sequence ID" value="NZ_JADEYS010000004.1"/>
</dbReference>
<evidence type="ECO:0000313" key="2">
    <source>
        <dbReference type="Proteomes" id="UP000640333"/>
    </source>
</evidence>
<comment type="caution">
    <text evidence="1">The sequence shown here is derived from an EMBL/GenBank/DDBJ whole genome shotgun (WGS) entry which is preliminary data.</text>
</comment>
<accession>A0A8J7JXT7</accession>